<keyword evidence="3" id="KW-1185">Reference proteome</keyword>
<protein>
    <submittedName>
        <fullName evidence="2">Uncharacterized protein</fullName>
    </submittedName>
</protein>
<evidence type="ECO:0000256" key="1">
    <source>
        <dbReference type="SAM" id="MobiDB-lite"/>
    </source>
</evidence>
<gene>
    <name evidence="2" type="ORF">AZE42_03987</name>
</gene>
<organism evidence="2 3">
    <name type="scientific">Rhizopogon vesiculosus</name>
    <dbReference type="NCBI Taxonomy" id="180088"/>
    <lineage>
        <taxon>Eukaryota</taxon>
        <taxon>Fungi</taxon>
        <taxon>Dikarya</taxon>
        <taxon>Basidiomycota</taxon>
        <taxon>Agaricomycotina</taxon>
        <taxon>Agaricomycetes</taxon>
        <taxon>Agaricomycetidae</taxon>
        <taxon>Boletales</taxon>
        <taxon>Suillineae</taxon>
        <taxon>Rhizopogonaceae</taxon>
        <taxon>Rhizopogon</taxon>
    </lineage>
</organism>
<dbReference type="OrthoDB" id="3269405at2759"/>
<name>A0A1J8R7B7_9AGAM</name>
<dbReference type="Proteomes" id="UP000183567">
    <property type="component" value="Unassembled WGS sequence"/>
</dbReference>
<accession>A0A1J8R7B7</accession>
<proteinExistence type="predicted"/>
<comment type="caution">
    <text evidence="2">The sequence shown here is derived from an EMBL/GenBank/DDBJ whole genome shotgun (WGS) entry which is preliminary data.</text>
</comment>
<evidence type="ECO:0000313" key="2">
    <source>
        <dbReference type="EMBL" id="OJA19772.1"/>
    </source>
</evidence>
<evidence type="ECO:0000313" key="3">
    <source>
        <dbReference type="Proteomes" id="UP000183567"/>
    </source>
</evidence>
<sequence>MSDVPPFGAYRNLCSPEDDTSFDSMWEGLNFGQQQELSRSSYFNPVNSQMNHTDHLNVPMYTYEAHDLPGQPQFGYTIQDDPSKSRILRLDTSLGPPQLHVSDPSSSTSSVGPMIPPTPYNRWGADNHLQVYVPPGTPSSPSGVFSYAVSPTITKGLSPIPSPISPHSPAAIGSSDESSSLQAFDDDDEDPLQPMEHIARWKAIPEQTYIVTGTNIFIPQIIYQPYTEADRVRYIEKANLKEPILFVTSHPDQWGVSLDDALKAKLRDLHGRDDHMFENCGPSVSIRLQWPGYRSWTKQIPTMDFKSPKCPITKAKLAKNVANCVKRFIDEKGPGRMEMEGDRSWRVGTRYIRVEDLMLVSLHHISKGSWQPQLRLRTPLSEILQRRAPQVPPPGI</sequence>
<dbReference type="STRING" id="180088.A0A1J8R7B7"/>
<feature type="region of interest" description="Disordered" evidence="1">
    <location>
        <begin position="159"/>
        <end position="190"/>
    </location>
</feature>
<dbReference type="EMBL" id="LVVM01000890">
    <property type="protein sequence ID" value="OJA19772.1"/>
    <property type="molecule type" value="Genomic_DNA"/>
</dbReference>
<reference evidence="2 3" key="1">
    <citation type="submission" date="2016-03" db="EMBL/GenBank/DDBJ databases">
        <title>Comparative genomics of the ectomycorrhizal sister species Rhizopogon vinicolor and Rhizopogon vesiculosus (Basidiomycota: Boletales) reveals a divergence of the mating type B locus.</title>
        <authorList>
            <person name="Mujic A.B."/>
            <person name="Kuo A."/>
            <person name="Tritt A."/>
            <person name="Lipzen A."/>
            <person name="Chen C."/>
            <person name="Johnson J."/>
            <person name="Sharma A."/>
            <person name="Barry K."/>
            <person name="Grigoriev I.V."/>
            <person name="Spatafora J.W."/>
        </authorList>
    </citation>
    <scope>NUCLEOTIDE SEQUENCE [LARGE SCALE GENOMIC DNA]</scope>
    <source>
        <strain evidence="2 3">AM-OR11-056</strain>
    </source>
</reference>
<dbReference type="AlphaFoldDB" id="A0A1J8R7B7"/>